<gene>
    <name evidence="2" type="ORF">KME65_14305</name>
</gene>
<dbReference type="InterPro" id="IPR012495">
    <property type="entry name" value="TadE-like_dom"/>
</dbReference>
<dbReference type="EMBL" id="JAHHGM010000013">
    <property type="protein sequence ID" value="MBT2990124.1"/>
    <property type="molecule type" value="Genomic_DNA"/>
</dbReference>
<evidence type="ECO:0000313" key="2">
    <source>
        <dbReference type="EMBL" id="MBT2990124.1"/>
    </source>
</evidence>
<dbReference type="Pfam" id="PF07811">
    <property type="entry name" value="TadE"/>
    <property type="match status" value="1"/>
</dbReference>
<accession>A0A944QVL9</accession>
<feature type="domain" description="TadE-like" evidence="1">
    <location>
        <begin position="16"/>
        <end position="58"/>
    </location>
</feature>
<evidence type="ECO:0000259" key="1">
    <source>
        <dbReference type="Pfam" id="PF07811"/>
    </source>
</evidence>
<comment type="caution">
    <text evidence="2">The sequence shown here is derived from an EMBL/GenBank/DDBJ whole genome shotgun (WGS) entry which is preliminary data.</text>
</comment>
<evidence type="ECO:0000313" key="3">
    <source>
        <dbReference type="Proteomes" id="UP000770889"/>
    </source>
</evidence>
<name>A0A944QVL9_9GAMM</name>
<dbReference type="Proteomes" id="UP000770889">
    <property type="component" value="Unassembled WGS sequence"/>
</dbReference>
<feature type="non-terminal residue" evidence="2">
    <location>
        <position position="60"/>
    </location>
</feature>
<proteinExistence type="predicted"/>
<organism evidence="2 3">
    <name type="scientific">Candidatus Thiodiazotropha taylori</name>
    <dbReference type="NCBI Taxonomy" id="2792791"/>
    <lineage>
        <taxon>Bacteria</taxon>
        <taxon>Pseudomonadati</taxon>
        <taxon>Pseudomonadota</taxon>
        <taxon>Gammaproteobacteria</taxon>
        <taxon>Chromatiales</taxon>
        <taxon>Sedimenticolaceae</taxon>
        <taxon>Candidatus Thiodiazotropha</taxon>
    </lineage>
</organism>
<reference evidence="2 3" key="1">
    <citation type="submission" date="2021-05" db="EMBL/GenBank/DDBJ databases">
        <title>Genetic and Functional Diversity in Clade A Lucinid endosymbionts from the Bahamas.</title>
        <authorList>
            <person name="Giani N.M."/>
            <person name="Engel A.S."/>
            <person name="Campbell B.J."/>
        </authorList>
    </citation>
    <scope>NUCLEOTIDE SEQUENCE [LARGE SCALE GENOMIC DNA]</scope>
    <source>
        <strain evidence="2">LUC16012Gg_MoonRockCtena</strain>
    </source>
</reference>
<sequence length="60" mass="6544">MPIKRNLNPLFKYHHGAAMTELLVSLPALLLMGLGGLQTALLFDAKTTINYATFEAARKG</sequence>
<protein>
    <submittedName>
        <fullName evidence="2">Pilus assembly protein</fullName>
    </submittedName>
</protein>
<dbReference type="AlphaFoldDB" id="A0A944QVL9"/>